<dbReference type="Gene3D" id="3.40.190.150">
    <property type="entry name" value="Bordetella uptake gene, domain 1"/>
    <property type="match status" value="1"/>
</dbReference>
<dbReference type="PROSITE" id="PS51318">
    <property type="entry name" value="TAT"/>
    <property type="match status" value="1"/>
</dbReference>
<evidence type="ECO:0000313" key="3">
    <source>
        <dbReference type="EMBL" id="SSW71859.1"/>
    </source>
</evidence>
<evidence type="ECO:0008006" key="5">
    <source>
        <dbReference type="Google" id="ProtNLM"/>
    </source>
</evidence>
<dbReference type="PIRSF" id="PIRSF017082">
    <property type="entry name" value="YflP"/>
    <property type="match status" value="1"/>
</dbReference>
<dbReference type="Gene3D" id="3.40.190.10">
    <property type="entry name" value="Periplasmic binding protein-like II"/>
    <property type="match status" value="1"/>
</dbReference>
<gene>
    <name evidence="3" type="ORF">AGI3411_05337</name>
</gene>
<dbReference type="RefSeq" id="WP_129530361.1">
    <property type="nucleotide sequence ID" value="NZ_UFQB01000032.1"/>
</dbReference>
<dbReference type="Pfam" id="PF03401">
    <property type="entry name" value="TctC"/>
    <property type="match status" value="1"/>
</dbReference>
<accession>A0A446CVG3</accession>
<proteinExistence type="inferred from homology"/>
<dbReference type="Proteomes" id="UP000289184">
    <property type="component" value="Unassembled WGS sequence"/>
</dbReference>
<dbReference type="AlphaFoldDB" id="A0A446CVG3"/>
<dbReference type="EMBL" id="UFQB01000032">
    <property type="protein sequence ID" value="SSW71859.1"/>
    <property type="molecule type" value="Genomic_DNA"/>
</dbReference>
<dbReference type="PANTHER" id="PTHR42928:SF5">
    <property type="entry name" value="BLR1237 PROTEIN"/>
    <property type="match status" value="1"/>
</dbReference>
<dbReference type="OrthoDB" id="8678477at2"/>
<keyword evidence="2" id="KW-0732">Signal</keyword>
<feature type="signal peptide" evidence="2">
    <location>
        <begin position="1"/>
        <end position="32"/>
    </location>
</feature>
<protein>
    <recommendedName>
        <fullName evidence="5">Tripartite tricarboxylate transporter family receptor</fullName>
    </recommendedName>
</protein>
<comment type="similarity">
    <text evidence="1">Belongs to the UPF0065 (bug) family.</text>
</comment>
<dbReference type="PANTHER" id="PTHR42928">
    <property type="entry name" value="TRICARBOXYLATE-BINDING PROTEIN"/>
    <property type="match status" value="1"/>
</dbReference>
<dbReference type="InterPro" id="IPR006311">
    <property type="entry name" value="TAT_signal"/>
</dbReference>
<evidence type="ECO:0000256" key="2">
    <source>
        <dbReference type="SAM" id="SignalP"/>
    </source>
</evidence>
<feature type="chain" id="PRO_5019269750" description="Tripartite tricarboxylate transporter family receptor" evidence="2">
    <location>
        <begin position="33"/>
        <end position="337"/>
    </location>
</feature>
<name>A0A446CVG3_9BURK</name>
<dbReference type="InterPro" id="IPR042100">
    <property type="entry name" value="Bug_dom1"/>
</dbReference>
<organism evidence="3 4">
    <name type="scientific">Achromobacter agilis</name>
    <dbReference type="NCBI Taxonomy" id="1353888"/>
    <lineage>
        <taxon>Bacteria</taxon>
        <taxon>Pseudomonadati</taxon>
        <taxon>Pseudomonadota</taxon>
        <taxon>Betaproteobacteria</taxon>
        <taxon>Burkholderiales</taxon>
        <taxon>Alcaligenaceae</taxon>
        <taxon>Achromobacter</taxon>
    </lineage>
</organism>
<evidence type="ECO:0000313" key="4">
    <source>
        <dbReference type="Proteomes" id="UP000289184"/>
    </source>
</evidence>
<dbReference type="CDD" id="cd07012">
    <property type="entry name" value="PBP2_Bug_TTT"/>
    <property type="match status" value="1"/>
</dbReference>
<evidence type="ECO:0000256" key="1">
    <source>
        <dbReference type="ARBA" id="ARBA00006987"/>
    </source>
</evidence>
<dbReference type="SUPFAM" id="SSF53850">
    <property type="entry name" value="Periplasmic binding protein-like II"/>
    <property type="match status" value="1"/>
</dbReference>
<dbReference type="InterPro" id="IPR005064">
    <property type="entry name" value="BUG"/>
</dbReference>
<sequence length="337" mass="35489">MTSHALQTRRALLKAGTALALAPAAWMKTAHAQTYPSGPVSMMVPYPAGGPSDVSARILSGPIGDSLGARVVVENLGGATGTIAASKVLNAKADGSVFFQGTQNELILPPLTNRAVRYQPDAFESVQPITVTHLVLLVRSGLPVGTVDEFLKLAGERDASNSLTYGTVGVGSLYHLITEYLGKTVKVPFTHVPYSGTAPVIQDLAGGQIDFSIMPFQASMLEMIQGGRFKALAVLSRNKPAVLAKIASITETPALANFEYASYAGYFVKKGTPAAVKEALNKAIGHALENRDVVAKLEADGRNVSRHMTLDEAAAAYAAEIAKHKEMIRATGYVQAG</sequence>
<keyword evidence="4" id="KW-1185">Reference proteome</keyword>
<reference evidence="3 4" key="1">
    <citation type="submission" date="2018-07" db="EMBL/GenBank/DDBJ databases">
        <authorList>
            <person name="Peeters C."/>
        </authorList>
    </citation>
    <scope>NUCLEOTIDE SEQUENCE [LARGE SCALE GENOMIC DNA]</scope>
    <source>
        <strain evidence="3 4">LMG 3411</strain>
    </source>
</reference>